<accession>A0AAE1DSZ8</accession>
<gene>
    <name evidence="3" type="ORF">RRG08_048915</name>
</gene>
<dbReference type="AlphaFoldDB" id="A0AAE1DSZ8"/>
<dbReference type="PROSITE" id="PS50234">
    <property type="entry name" value="VWFA"/>
    <property type="match status" value="1"/>
</dbReference>
<dbReference type="InterPro" id="IPR002035">
    <property type="entry name" value="VWF_A"/>
</dbReference>
<evidence type="ECO:0000313" key="3">
    <source>
        <dbReference type="EMBL" id="KAK3781577.1"/>
    </source>
</evidence>
<proteinExistence type="predicted"/>
<protein>
    <recommendedName>
        <fullName evidence="2">VWFA domain-containing protein</fullName>
    </recommendedName>
</protein>
<dbReference type="InterPro" id="IPR036465">
    <property type="entry name" value="vWFA_dom_sf"/>
</dbReference>
<dbReference type="EMBL" id="JAWDGP010002622">
    <property type="protein sequence ID" value="KAK3781577.1"/>
    <property type="molecule type" value="Genomic_DNA"/>
</dbReference>
<evidence type="ECO:0000313" key="4">
    <source>
        <dbReference type="Proteomes" id="UP001283361"/>
    </source>
</evidence>
<name>A0AAE1DSZ8_9GAST</name>
<organism evidence="3 4">
    <name type="scientific">Elysia crispata</name>
    <name type="common">lettuce slug</name>
    <dbReference type="NCBI Taxonomy" id="231223"/>
    <lineage>
        <taxon>Eukaryota</taxon>
        <taxon>Metazoa</taxon>
        <taxon>Spiralia</taxon>
        <taxon>Lophotrochozoa</taxon>
        <taxon>Mollusca</taxon>
        <taxon>Gastropoda</taxon>
        <taxon>Heterobranchia</taxon>
        <taxon>Euthyneura</taxon>
        <taxon>Panpulmonata</taxon>
        <taxon>Sacoglossa</taxon>
        <taxon>Placobranchoidea</taxon>
        <taxon>Plakobranchidae</taxon>
        <taxon>Elysia</taxon>
    </lineage>
</organism>
<dbReference type="Pfam" id="PF00092">
    <property type="entry name" value="VWA"/>
    <property type="match status" value="1"/>
</dbReference>
<sequence>MDRTRRVSYPNSASNSYVTFKRFSEPRRGGRDTAAAITYMEFTMFKIANGDRPEVPNIAIILTDGVPNRLEETRFAAERARNHGIVIFTVGVGNETSRAELADMASDLDNRHCPDSAGYLPSFNTKPYQRFRIVRSKFFLSQFLPTSVQGSNLSGHPGNPPAKGRSVTTTPTSLHLIPQGPNLQLPSVAVNQCVPLPRHGRCRTAKSCGIRKPIVSDRGASVCVTKSQTSQVLADLASWGRVSAENTTCVDKILDRDTYPWTCAPLTLNRLFALDNCRKFCNLCDPDSEPSTPGVCLYPG</sequence>
<dbReference type="SUPFAM" id="SSF53300">
    <property type="entry name" value="vWA-like"/>
    <property type="match status" value="1"/>
</dbReference>
<dbReference type="InterPro" id="IPR050525">
    <property type="entry name" value="ECM_Assembly_Org"/>
</dbReference>
<dbReference type="Gene3D" id="3.40.50.410">
    <property type="entry name" value="von Willebrand factor, type A domain"/>
    <property type="match status" value="1"/>
</dbReference>
<keyword evidence="4" id="KW-1185">Reference proteome</keyword>
<dbReference type="PANTHER" id="PTHR24020">
    <property type="entry name" value="COLLAGEN ALPHA"/>
    <property type="match status" value="1"/>
</dbReference>
<dbReference type="PANTHER" id="PTHR24020:SF84">
    <property type="entry name" value="VWFA DOMAIN-CONTAINING PROTEIN"/>
    <property type="match status" value="1"/>
</dbReference>
<dbReference type="Proteomes" id="UP001283361">
    <property type="component" value="Unassembled WGS sequence"/>
</dbReference>
<feature type="region of interest" description="Disordered" evidence="1">
    <location>
        <begin position="150"/>
        <end position="170"/>
    </location>
</feature>
<comment type="caution">
    <text evidence="3">The sequence shown here is derived from an EMBL/GenBank/DDBJ whole genome shotgun (WGS) entry which is preliminary data.</text>
</comment>
<reference evidence="3" key="1">
    <citation type="journal article" date="2023" name="G3 (Bethesda)">
        <title>A reference genome for the long-term kleptoplast-retaining sea slug Elysia crispata morphotype clarki.</title>
        <authorList>
            <person name="Eastman K.E."/>
            <person name="Pendleton A.L."/>
            <person name="Shaikh M.A."/>
            <person name="Suttiyut T."/>
            <person name="Ogas R."/>
            <person name="Tomko P."/>
            <person name="Gavelis G."/>
            <person name="Widhalm J.R."/>
            <person name="Wisecaver J.H."/>
        </authorList>
    </citation>
    <scope>NUCLEOTIDE SEQUENCE</scope>
    <source>
        <strain evidence="3">ECLA1</strain>
    </source>
</reference>
<evidence type="ECO:0000256" key="1">
    <source>
        <dbReference type="SAM" id="MobiDB-lite"/>
    </source>
</evidence>
<evidence type="ECO:0000259" key="2">
    <source>
        <dbReference type="PROSITE" id="PS50234"/>
    </source>
</evidence>
<feature type="domain" description="VWFA" evidence="2">
    <location>
        <begin position="29"/>
        <end position="143"/>
    </location>
</feature>